<evidence type="ECO:0000256" key="2">
    <source>
        <dbReference type="ARBA" id="ARBA00023015"/>
    </source>
</evidence>
<dbReference type="STRING" id="1462996.AWM70_20215"/>
<proteinExistence type="inferred from homology"/>
<feature type="domain" description="RNA polymerase sigma-70 region 2" evidence="5">
    <location>
        <begin position="21"/>
        <end position="89"/>
    </location>
</feature>
<comment type="similarity">
    <text evidence="1">Belongs to the sigma-70 factor family. ECF subfamily.</text>
</comment>
<evidence type="ECO:0000313" key="8">
    <source>
        <dbReference type="Proteomes" id="UP000092573"/>
    </source>
</evidence>
<dbReference type="Gene3D" id="1.10.1740.10">
    <property type="match status" value="1"/>
</dbReference>
<dbReference type="InterPro" id="IPR013249">
    <property type="entry name" value="RNA_pol_sigma70_r4_t2"/>
</dbReference>
<dbReference type="Pfam" id="PF08281">
    <property type="entry name" value="Sigma70_r4_2"/>
    <property type="match status" value="1"/>
</dbReference>
<dbReference type="NCBIfam" id="TIGR02937">
    <property type="entry name" value="sigma70-ECF"/>
    <property type="match status" value="1"/>
</dbReference>
<dbReference type="RefSeq" id="WP_068699440.1">
    <property type="nucleotide sequence ID" value="NZ_CP014167.1"/>
</dbReference>
<dbReference type="PANTHER" id="PTHR43133">
    <property type="entry name" value="RNA POLYMERASE ECF-TYPE SIGMA FACTO"/>
    <property type="match status" value="1"/>
</dbReference>
<evidence type="ECO:0000256" key="1">
    <source>
        <dbReference type="ARBA" id="ARBA00010641"/>
    </source>
</evidence>
<gene>
    <name evidence="7" type="ORF">AWM70_20215</name>
</gene>
<dbReference type="InterPro" id="IPR014284">
    <property type="entry name" value="RNA_pol_sigma-70_dom"/>
</dbReference>
<dbReference type="OrthoDB" id="9782703at2"/>
<dbReference type="EMBL" id="CP014167">
    <property type="protein sequence ID" value="ANS76615.1"/>
    <property type="molecule type" value="Genomic_DNA"/>
</dbReference>
<dbReference type="GO" id="GO:0003677">
    <property type="term" value="F:DNA binding"/>
    <property type="evidence" value="ECO:0007669"/>
    <property type="project" value="InterPro"/>
</dbReference>
<name>A0A1B1N5F4_9BACL</name>
<reference evidence="7 8" key="1">
    <citation type="submission" date="2016-01" db="EMBL/GenBank/DDBJ databases">
        <title>Complete Genome Sequence of Paenibacillus yonginensis DCY84, a novel Plant Growth-Promoting Bacteria with Elicitation of Induced Systemic Resistance.</title>
        <authorList>
            <person name="Kim Y.J."/>
            <person name="Yang D.C."/>
            <person name="Sukweenadhi J."/>
        </authorList>
    </citation>
    <scope>NUCLEOTIDE SEQUENCE [LARGE SCALE GENOMIC DNA]</scope>
    <source>
        <strain evidence="7 8">DCY84</strain>
    </source>
</reference>
<dbReference type="KEGG" id="pyg:AWM70_20215"/>
<dbReference type="InterPro" id="IPR007627">
    <property type="entry name" value="RNA_pol_sigma70_r2"/>
</dbReference>
<dbReference type="AlphaFoldDB" id="A0A1B1N5F4"/>
<dbReference type="InterPro" id="IPR013325">
    <property type="entry name" value="RNA_pol_sigma_r2"/>
</dbReference>
<dbReference type="Pfam" id="PF04542">
    <property type="entry name" value="Sigma70_r2"/>
    <property type="match status" value="1"/>
</dbReference>
<dbReference type="InterPro" id="IPR013324">
    <property type="entry name" value="RNA_pol_sigma_r3/r4-like"/>
</dbReference>
<dbReference type="CDD" id="cd06171">
    <property type="entry name" value="Sigma70_r4"/>
    <property type="match status" value="1"/>
</dbReference>
<dbReference type="SUPFAM" id="SSF88946">
    <property type="entry name" value="Sigma2 domain of RNA polymerase sigma factors"/>
    <property type="match status" value="1"/>
</dbReference>
<accession>A0A1B1N5F4</accession>
<dbReference type="GO" id="GO:0006352">
    <property type="term" value="P:DNA-templated transcription initiation"/>
    <property type="evidence" value="ECO:0007669"/>
    <property type="project" value="InterPro"/>
</dbReference>
<evidence type="ECO:0000256" key="3">
    <source>
        <dbReference type="ARBA" id="ARBA00023082"/>
    </source>
</evidence>
<evidence type="ECO:0000259" key="6">
    <source>
        <dbReference type="Pfam" id="PF08281"/>
    </source>
</evidence>
<evidence type="ECO:0000313" key="7">
    <source>
        <dbReference type="EMBL" id="ANS76615.1"/>
    </source>
</evidence>
<feature type="domain" description="RNA polymerase sigma factor 70 region 4 type 2" evidence="6">
    <location>
        <begin position="111"/>
        <end position="162"/>
    </location>
</feature>
<dbReference type="InterPro" id="IPR039425">
    <property type="entry name" value="RNA_pol_sigma-70-like"/>
</dbReference>
<dbReference type="Gene3D" id="1.10.10.10">
    <property type="entry name" value="Winged helix-like DNA-binding domain superfamily/Winged helix DNA-binding domain"/>
    <property type="match status" value="1"/>
</dbReference>
<dbReference type="InterPro" id="IPR036388">
    <property type="entry name" value="WH-like_DNA-bd_sf"/>
</dbReference>
<organism evidence="7 8">
    <name type="scientific">Paenibacillus yonginensis</name>
    <dbReference type="NCBI Taxonomy" id="1462996"/>
    <lineage>
        <taxon>Bacteria</taxon>
        <taxon>Bacillati</taxon>
        <taxon>Bacillota</taxon>
        <taxon>Bacilli</taxon>
        <taxon>Bacillales</taxon>
        <taxon>Paenibacillaceae</taxon>
        <taxon>Paenibacillus</taxon>
    </lineage>
</organism>
<sequence>MNSAKLAAKAIAGDAEAFIALVKEHEKSLHYMAKSILGKDEDVADALQETLLKAFKAIPGLKEPQYFKTWIFRILINECHNLLAQRSRTDVYAEIPAGAAVYASNEYDKIDLRDAVDQLEEPQRLAVILHYFEDLPLRQVALALDISESAAKMRLMRARDTLQNQLSTFREGKMNYGSI</sequence>
<dbReference type="Proteomes" id="UP000092573">
    <property type="component" value="Chromosome"/>
</dbReference>
<keyword evidence="8" id="KW-1185">Reference proteome</keyword>
<dbReference type="SUPFAM" id="SSF88659">
    <property type="entry name" value="Sigma3 and sigma4 domains of RNA polymerase sigma factors"/>
    <property type="match status" value="1"/>
</dbReference>
<evidence type="ECO:0000259" key="5">
    <source>
        <dbReference type="Pfam" id="PF04542"/>
    </source>
</evidence>
<dbReference type="PANTHER" id="PTHR43133:SF51">
    <property type="entry name" value="RNA POLYMERASE SIGMA FACTOR"/>
    <property type="match status" value="1"/>
</dbReference>
<keyword evidence="3" id="KW-0731">Sigma factor</keyword>
<keyword evidence="2" id="KW-0805">Transcription regulation</keyword>
<protein>
    <submittedName>
        <fullName evidence="7">RNA polymerase</fullName>
    </submittedName>
</protein>
<keyword evidence="4" id="KW-0804">Transcription</keyword>
<evidence type="ECO:0000256" key="4">
    <source>
        <dbReference type="ARBA" id="ARBA00023163"/>
    </source>
</evidence>
<dbReference type="GO" id="GO:0016987">
    <property type="term" value="F:sigma factor activity"/>
    <property type="evidence" value="ECO:0007669"/>
    <property type="project" value="UniProtKB-KW"/>
</dbReference>